<dbReference type="Proteomes" id="UP000728185">
    <property type="component" value="Unassembled WGS sequence"/>
</dbReference>
<name>A0A8E0VG27_9TREM</name>
<dbReference type="EMBL" id="LUCM01011461">
    <property type="protein sequence ID" value="KAA0183957.1"/>
    <property type="molecule type" value="Genomic_DNA"/>
</dbReference>
<protein>
    <submittedName>
        <fullName evidence="2">Uncharacterized protein</fullName>
    </submittedName>
</protein>
<accession>A0A8E0VG27</accession>
<comment type="caution">
    <text evidence="2">The sequence shown here is derived from an EMBL/GenBank/DDBJ whole genome shotgun (WGS) entry which is preliminary data.</text>
</comment>
<organism evidence="2 3">
    <name type="scientific">Fasciolopsis buskii</name>
    <dbReference type="NCBI Taxonomy" id="27845"/>
    <lineage>
        <taxon>Eukaryota</taxon>
        <taxon>Metazoa</taxon>
        <taxon>Spiralia</taxon>
        <taxon>Lophotrochozoa</taxon>
        <taxon>Platyhelminthes</taxon>
        <taxon>Trematoda</taxon>
        <taxon>Digenea</taxon>
        <taxon>Plagiorchiida</taxon>
        <taxon>Echinostomata</taxon>
        <taxon>Echinostomatoidea</taxon>
        <taxon>Fasciolidae</taxon>
        <taxon>Fasciolopsis</taxon>
    </lineage>
</organism>
<dbReference type="Pfam" id="PF23410">
    <property type="entry name" value="Beta-prop_VPS8"/>
    <property type="match status" value="1"/>
</dbReference>
<dbReference type="AlphaFoldDB" id="A0A8E0VG27"/>
<keyword evidence="3" id="KW-1185">Reference proteome</keyword>
<evidence type="ECO:0000313" key="2">
    <source>
        <dbReference type="EMBL" id="KAA0183957.1"/>
    </source>
</evidence>
<proteinExistence type="predicted"/>
<sequence length="254" mass="27720">MLVPTDFIHLVSVSFQLTEFCDSVPCITKFIVLFITFPACLLDSFCFIIDLQQVLRFCLGTLDSTGGSDYLATKGQGAVTTLNQNLDGTRLLSGYQSGRIAVWRLSASTSSPETPYAHRLQGKIVSHELNNTGHGDNDSIFSETIPKTELRSCFSVPIVSTLDLRNYGSANPILLLRRGEICALNALGSTTVLSDDSPARDESPASDHGHDSSARSNKYLPSYALVAMASFTKLIVVQLRPHLQVAHWQPLKVS</sequence>
<reference evidence="2" key="1">
    <citation type="submission" date="2019-05" db="EMBL/GenBank/DDBJ databases">
        <title>Annotation for the trematode Fasciolopsis buski.</title>
        <authorList>
            <person name="Choi Y.-J."/>
        </authorList>
    </citation>
    <scope>NUCLEOTIDE SEQUENCE</scope>
    <source>
        <strain evidence="2">HT</strain>
        <tissue evidence="2">Whole worm</tissue>
    </source>
</reference>
<dbReference type="OrthoDB" id="289913at2759"/>
<evidence type="ECO:0000256" key="1">
    <source>
        <dbReference type="SAM" id="MobiDB-lite"/>
    </source>
</evidence>
<feature type="compositionally biased region" description="Basic and acidic residues" evidence="1">
    <location>
        <begin position="197"/>
        <end position="213"/>
    </location>
</feature>
<feature type="region of interest" description="Disordered" evidence="1">
    <location>
        <begin position="193"/>
        <end position="214"/>
    </location>
</feature>
<evidence type="ECO:0000313" key="3">
    <source>
        <dbReference type="Proteomes" id="UP000728185"/>
    </source>
</evidence>
<gene>
    <name evidence="2" type="ORF">FBUS_11149</name>
</gene>